<feature type="transmembrane region" description="Helical" evidence="1">
    <location>
        <begin position="6"/>
        <end position="23"/>
    </location>
</feature>
<gene>
    <name evidence="2" type="ORF">L323_08425</name>
</gene>
<organism evidence="2 3">
    <name type="scientific">Ruminiclostridium papyrosolvens C7</name>
    <dbReference type="NCBI Taxonomy" id="1330534"/>
    <lineage>
        <taxon>Bacteria</taxon>
        <taxon>Bacillati</taxon>
        <taxon>Bacillota</taxon>
        <taxon>Clostridia</taxon>
        <taxon>Eubacteriales</taxon>
        <taxon>Oscillospiraceae</taxon>
        <taxon>Ruminiclostridium</taxon>
    </lineage>
</organism>
<dbReference type="STRING" id="1330534.L323_08425"/>
<evidence type="ECO:0000313" key="2">
    <source>
        <dbReference type="EMBL" id="EPR12300.1"/>
    </source>
</evidence>
<keyword evidence="1" id="KW-0812">Transmembrane</keyword>
<dbReference type="AlphaFoldDB" id="U4R248"/>
<dbReference type="EMBL" id="ATAY01000028">
    <property type="protein sequence ID" value="EPR12300.1"/>
    <property type="molecule type" value="Genomic_DNA"/>
</dbReference>
<accession>U4R248</accession>
<keyword evidence="1" id="KW-1133">Transmembrane helix</keyword>
<protein>
    <submittedName>
        <fullName evidence="2">Uncharacterized protein</fullName>
    </submittedName>
</protein>
<reference evidence="2 3" key="1">
    <citation type="journal article" date="2013" name="Genome Announc.">
        <title>Draft Genome Sequence of the Cellulolytic Bacterium Clostridium papyrosolvens C7 (ATCC 700395).</title>
        <authorList>
            <person name="Zepeda V."/>
            <person name="Dassa B."/>
            <person name="Borovok I."/>
            <person name="Lamed R."/>
            <person name="Bayer E.A."/>
            <person name="Cate J.H."/>
        </authorList>
    </citation>
    <scope>NUCLEOTIDE SEQUENCE [LARGE SCALE GENOMIC DNA]</scope>
    <source>
        <strain evidence="2 3">C7</strain>
    </source>
</reference>
<proteinExistence type="predicted"/>
<evidence type="ECO:0000256" key="1">
    <source>
        <dbReference type="SAM" id="Phobius"/>
    </source>
</evidence>
<evidence type="ECO:0000313" key="3">
    <source>
        <dbReference type="Proteomes" id="UP000016860"/>
    </source>
</evidence>
<sequence length="74" mass="9036">MAYFLLFNIIIIFYVIKDLIQIFKKNKRPVFWVFVSFSVMVYFSSILIVFDIRTPSFSKYLKELVIMIWNLDRI</sequence>
<dbReference type="Proteomes" id="UP000016860">
    <property type="component" value="Unassembled WGS sequence"/>
</dbReference>
<name>U4R248_9FIRM</name>
<keyword evidence="1" id="KW-0472">Membrane</keyword>
<comment type="caution">
    <text evidence="2">The sequence shown here is derived from an EMBL/GenBank/DDBJ whole genome shotgun (WGS) entry which is preliminary data.</text>
</comment>
<feature type="transmembrane region" description="Helical" evidence="1">
    <location>
        <begin position="30"/>
        <end position="50"/>
    </location>
</feature>